<dbReference type="EC" id="1.1.1.-" evidence="1"/>
<dbReference type="GO" id="GO:0016491">
    <property type="term" value="F:oxidoreductase activity"/>
    <property type="evidence" value="ECO:0007669"/>
    <property type="project" value="UniProtKB-KW"/>
</dbReference>
<dbReference type="AlphaFoldDB" id="A0A0K8P4L8"/>
<accession>A0A0K8P4L8</accession>
<reference evidence="1 2" key="2">
    <citation type="journal article" date="2016" name="Science">
        <title>A bacterium that degrades and assimilates poly(ethylene terephthalate).</title>
        <authorList>
            <person name="Yoshida S."/>
            <person name="Hiraga K."/>
            <person name="Takehana T."/>
            <person name="Taniguchi I."/>
            <person name="Yamaji H."/>
            <person name="Maeda Y."/>
            <person name="Toyohara K."/>
            <person name="Miyamoto K."/>
            <person name="Kimura Y."/>
            <person name="Oda K."/>
        </authorList>
    </citation>
    <scope>NUCLEOTIDE SEQUENCE [LARGE SCALE GENOMIC DNA]</scope>
    <source>
        <strain evidence="2">NBRC 110686 / TISTR 2288 / 201-F6</strain>
    </source>
</reference>
<dbReference type="OrthoDB" id="8857578at2"/>
<keyword evidence="1" id="KW-0560">Oxidoreductase</keyword>
<sequence length="264" mass="27487">MDLHVTQALRAGRAAAPAPPAPGQHALVAGGAGALGAAVLERLLGRGGFGRVRVLVEQPLAAHLRGLEPLRWQGAATALPDGPLTTAVLVLDRGRHANGREAAFWRPRPEDLPAFAGVLHAAGVRRLLVVTPQATALPQALRHGLASLDEQAVAALGFERLVFMRPAQAGAAERAARAPERLAQWLLSQLRVMVPQREQPVRAAKVAAFAAELAHGLANAPPGTRVVPAEQVWEAAQAPDTAAAARAWLAGSAIGHATVALPRM</sequence>
<dbReference type="Gene3D" id="3.40.50.720">
    <property type="entry name" value="NAD(P)-binding Rossmann-like Domain"/>
    <property type="match status" value="1"/>
</dbReference>
<gene>
    <name evidence="1" type="ORF">ISF6_3563</name>
</gene>
<evidence type="ECO:0000313" key="2">
    <source>
        <dbReference type="Proteomes" id="UP000037660"/>
    </source>
</evidence>
<proteinExistence type="predicted"/>
<dbReference type="InterPro" id="IPR036291">
    <property type="entry name" value="NAD(P)-bd_dom_sf"/>
</dbReference>
<dbReference type="SUPFAM" id="SSF51735">
    <property type="entry name" value="NAD(P)-binding Rossmann-fold domains"/>
    <property type="match status" value="1"/>
</dbReference>
<dbReference type="Proteomes" id="UP000037660">
    <property type="component" value="Unassembled WGS sequence"/>
</dbReference>
<organism evidence="1 2">
    <name type="scientific">Piscinibacter sakaiensis</name>
    <name type="common">Ideonella sakaiensis</name>
    <dbReference type="NCBI Taxonomy" id="1547922"/>
    <lineage>
        <taxon>Bacteria</taxon>
        <taxon>Pseudomonadati</taxon>
        <taxon>Pseudomonadota</taxon>
        <taxon>Betaproteobacteria</taxon>
        <taxon>Burkholderiales</taxon>
        <taxon>Sphaerotilaceae</taxon>
        <taxon>Piscinibacter</taxon>
    </lineage>
</organism>
<dbReference type="STRING" id="1547922.ISF6_3563"/>
<comment type="caution">
    <text evidence="1">The sequence shown here is derived from an EMBL/GenBank/DDBJ whole genome shotgun (WGS) entry which is preliminary data.</text>
</comment>
<reference evidence="2" key="1">
    <citation type="submission" date="2015-07" db="EMBL/GenBank/DDBJ databases">
        <title>Discovery of a poly(ethylene terephthalate assimilation.</title>
        <authorList>
            <person name="Yoshida S."/>
            <person name="Hiraga K."/>
            <person name="Takehana T."/>
            <person name="Taniguchi I."/>
            <person name="Yamaji H."/>
            <person name="Maeda Y."/>
            <person name="Toyohara K."/>
            <person name="Miyamoto K."/>
            <person name="Kimura Y."/>
            <person name="Oda K."/>
        </authorList>
    </citation>
    <scope>NUCLEOTIDE SEQUENCE [LARGE SCALE GENOMIC DNA]</scope>
    <source>
        <strain evidence="2">NBRC 110686 / TISTR 2288 / 201-F6</strain>
    </source>
</reference>
<dbReference type="EMBL" id="BBYR01000052">
    <property type="protein sequence ID" value="GAP37618.1"/>
    <property type="molecule type" value="Genomic_DNA"/>
</dbReference>
<dbReference type="RefSeq" id="WP_054021545.1">
    <property type="nucleotide sequence ID" value="NZ_BBYR01000052.1"/>
</dbReference>
<keyword evidence="2" id="KW-1185">Reference proteome</keyword>
<evidence type="ECO:0000313" key="1">
    <source>
        <dbReference type="EMBL" id="GAP37618.1"/>
    </source>
</evidence>
<protein>
    <submittedName>
        <fullName evidence="1">Oxidoreductase</fullName>
        <ecNumber evidence="1">1.1.1.-</ecNumber>
    </submittedName>
</protein>
<name>A0A0K8P4L8_PISS1</name>